<dbReference type="PANTHER" id="PTHR34406">
    <property type="entry name" value="PROTEIN YCEI"/>
    <property type="match status" value="1"/>
</dbReference>
<evidence type="ECO:0000313" key="4">
    <source>
        <dbReference type="EMBL" id="EDJ6169124.1"/>
    </source>
</evidence>
<protein>
    <submittedName>
        <fullName evidence="4">Polyisoprenoid-binding protein</fullName>
    </submittedName>
</protein>
<gene>
    <name evidence="3" type="ORF">F8Y55_03310</name>
    <name evidence="4" type="ORF">GFF90_05890</name>
</gene>
<evidence type="ECO:0000313" key="6">
    <source>
        <dbReference type="Proteomes" id="UP000482054"/>
    </source>
</evidence>
<sequence length="190" mass="21010">MKKVLLSSLVAVSLLSTGLFAKEYTLDKAHTDVGFKIKHLQISNVKGNFKDYSAVIDFDPASAEFKKLDATIKIASVNTENQTRDNHLQQDDFFKAKKYPDMTFTMKKYEKIDNEKGKMTGTLTIAGVSKDIVLDAEIGGVAKGKDGKEKIGFSLNGKIKRSDFKFATSTSTITLSDDINLNIEVEANEK</sequence>
<dbReference type="EMBL" id="AALHBX010000003">
    <property type="protein sequence ID" value="ECZ5737688.1"/>
    <property type="molecule type" value="Genomic_DNA"/>
</dbReference>
<comment type="caution">
    <text evidence="4">The sequence shown here is derived from an EMBL/GenBank/DDBJ whole genome shotgun (WGS) entry which is preliminary data.</text>
</comment>
<name>A0A1E7NMY6_CAMJU</name>
<dbReference type="Proteomes" id="UP000482054">
    <property type="component" value="Unassembled WGS sequence"/>
</dbReference>
<dbReference type="EMBL" id="AAMOXJ010000008">
    <property type="protein sequence ID" value="EDJ6169124.1"/>
    <property type="molecule type" value="Genomic_DNA"/>
</dbReference>
<dbReference type="Proteomes" id="UP000421425">
    <property type="component" value="Unassembled WGS sequence"/>
</dbReference>
<dbReference type="SMART" id="SM00867">
    <property type="entry name" value="YceI"/>
    <property type="match status" value="1"/>
</dbReference>
<keyword evidence="1" id="KW-0732">Signal</keyword>
<proteinExistence type="predicted"/>
<feature type="chain" id="PRO_5009842474" evidence="1">
    <location>
        <begin position="22"/>
        <end position="190"/>
    </location>
</feature>
<feature type="signal peptide" evidence="1">
    <location>
        <begin position="1"/>
        <end position="21"/>
    </location>
</feature>
<evidence type="ECO:0000259" key="2">
    <source>
        <dbReference type="SMART" id="SM00867"/>
    </source>
</evidence>
<evidence type="ECO:0000256" key="1">
    <source>
        <dbReference type="SAM" id="SignalP"/>
    </source>
</evidence>
<dbReference type="InterPro" id="IPR036761">
    <property type="entry name" value="TTHA0802/YceI-like_sf"/>
</dbReference>
<organism evidence="4 6">
    <name type="scientific">Campylobacter jejuni</name>
    <dbReference type="NCBI Taxonomy" id="197"/>
    <lineage>
        <taxon>Bacteria</taxon>
        <taxon>Pseudomonadati</taxon>
        <taxon>Campylobacterota</taxon>
        <taxon>Epsilonproteobacteria</taxon>
        <taxon>Campylobacterales</taxon>
        <taxon>Campylobacteraceae</taxon>
        <taxon>Campylobacter</taxon>
    </lineage>
</organism>
<dbReference type="Pfam" id="PF04264">
    <property type="entry name" value="YceI"/>
    <property type="match status" value="1"/>
</dbReference>
<dbReference type="InterPro" id="IPR007372">
    <property type="entry name" value="Lipid/polyisoprenoid-bd_YceI"/>
</dbReference>
<evidence type="ECO:0000313" key="3">
    <source>
        <dbReference type="EMBL" id="ECZ5737688.1"/>
    </source>
</evidence>
<dbReference type="Gene3D" id="2.40.128.110">
    <property type="entry name" value="Lipid/polyisoprenoid-binding, YceI-like"/>
    <property type="match status" value="1"/>
</dbReference>
<dbReference type="PANTHER" id="PTHR34406:SF1">
    <property type="entry name" value="PROTEIN YCEI"/>
    <property type="match status" value="1"/>
</dbReference>
<evidence type="ECO:0000313" key="5">
    <source>
        <dbReference type="Proteomes" id="UP000421425"/>
    </source>
</evidence>
<dbReference type="SUPFAM" id="SSF101874">
    <property type="entry name" value="YceI-like"/>
    <property type="match status" value="1"/>
</dbReference>
<dbReference type="RefSeq" id="WP_002868710.1">
    <property type="nucleotide sequence ID" value="NZ_AP028330.1"/>
</dbReference>
<feature type="domain" description="Lipid/polyisoprenoid-binding YceI-like" evidence="2">
    <location>
        <begin position="23"/>
        <end position="188"/>
    </location>
</feature>
<reference evidence="5 6" key="1">
    <citation type="submission" date="2019-10" db="EMBL/GenBank/DDBJ databases">
        <authorList>
            <consortium name="PulseNet: The National Subtyping Network for Foodborne Disease Surveillance"/>
            <person name="Tarr C.L."/>
            <person name="Trees E."/>
            <person name="Katz L.S."/>
            <person name="Carleton-Romer H.A."/>
            <person name="Stroika S."/>
            <person name="Kucerova Z."/>
            <person name="Roache K.F."/>
            <person name="Sabol A.L."/>
            <person name="Besser J."/>
            <person name="Gerner-Smidt P."/>
        </authorList>
    </citation>
    <scope>NUCLEOTIDE SEQUENCE [LARGE SCALE GENOMIC DNA]</scope>
    <source>
        <strain evidence="3 5">PNUSAC012091</strain>
        <strain evidence="4 6">PNUSAC012955</strain>
    </source>
</reference>
<dbReference type="AlphaFoldDB" id="A0A1E7NMY6"/>
<accession>A0A1E7NMY6</accession>